<feature type="region of interest" description="Disordered" evidence="1">
    <location>
        <begin position="1"/>
        <end position="105"/>
    </location>
</feature>
<dbReference type="EMBL" id="JANPWB010000003">
    <property type="protein sequence ID" value="KAJ1201825.1"/>
    <property type="molecule type" value="Genomic_DNA"/>
</dbReference>
<comment type="caution">
    <text evidence="2">The sequence shown here is derived from an EMBL/GenBank/DDBJ whole genome shotgun (WGS) entry which is preliminary data.</text>
</comment>
<proteinExistence type="predicted"/>
<feature type="compositionally biased region" description="Acidic residues" evidence="1">
    <location>
        <begin position="64"/>
        <end position="74"/>
    </location>
</feature>
<dbReference type="AlphaFoldDB" id="A0AAV7VNW6"/>
<keyword evidence="3" id="KW-1185">Reference proteome</keyword>
<name>A0AAV7VNW6_PLEWA</name>
<evidence type="ECO:0000313" key="3">
    <source>
        <dbReference type="Proteomes" id="UP001066276"/>
    </source>
</evidence>
<organism evidence="2 3">
    <name type="scientific">Pleurodeles waltl</name>
    <name type="common">Iberian ribbed newt</name>
    <dbReference type="NCBI Taxonomy" id="8319"/>
    <lineage>
        <taxon>Eukaryota</taxon>
        <taxon>Metazoa</taxon>
        <taxon>Chordata</taxon>
        <taxon>Craniata</taxon>
        <taxon>Vertebrata</taxon>
        <taxon>Euteleostomi</taxon>
        <taxon>Amphibia</taxon>
        <taxon>Batrachia</taxon>
        <taxon>Caudata</taxon>
        <taxon>Salamandroidea</taxon>
        <taxon>Salamandridae</taxon>
        <taxon>Pleurodelinae</taxon>
        <taxon>Pleurodeles</taxon>
    </lineage>
</organism>
<evidence type="ECO:0000313" key="2">
    <source>
        <dbReference type="EMBL" id="KAJ1201825.1"/>
    </source>
</evidence>
<gene>
    <name evidence="2" type="ORF">NDU88_005631</name>
</gene>
<protein>
    <submittedName>
        <fullName evidence="2">Uncharacterized protein</fullName>
    </submittedName>
</protein>
<reference evidence="2" key="1">
    <citation type="journal article" date="2022" name="bioRxiv">
        <title>Sequencing and chromosome-scale assembly of the giantPleurodeles waltlgenome.</title>
        <authorList>
            <person name="Brown T."/>
            <person name="Elewa A."/>
            <person name="Iarovenko S."/>
            <person name="Subramanian E."/>
            <person name="Araus A.J."/>
            <person name="Petzold A."/>
            <person name="Susuki M."/>
            <person name="Suzuki K.-i.T."/>
            <person name="Hayashi T."/>
            <person name="Toyoda A."/>
            <person name="Oliveira C."/>
            <person name="Osipova E."/>
            <person name="Leigh N.D."/>
            <person name="Simon A."/>
            <person name="Yun M.H."/>
        </authorList>
    </citation>
    <scope>NUCLEOTIDE SEQUENCE</scope>
    <source>
        <strain evidence="2">20211129_DDA</strain>
        <tissue evidence="2">Liver</tissue>
    </source>
</reference>
<sequence>MDAARRCPGGTSSSDSGHGGTSGLPDLEAPSRGGRTVVTPRAPGPLNSPGTTEGGTVNRGAEDFNNEATEEGWDDHDAGRRELHPEAAQLTGRLGGSKAQKPATL</sequence>
<dbReference type="Proteomes" id="UP001066276">
    <property type="component" value="Chromosome 2_1"/>
</dbReference>
<evidence type="ECO:0000256" key="1">
    <source>
        <dbReference type="SAM" id="MobiDB-lite"/>
    </source>
</evidence>
<feature type="compositionally biased region" description="Basic and acidic residues" evidence="1">
    <location>
        <begin position="75"/>
        <end position="85"/>
    </location>
</feature>
<accession>A0AAV7VNW6</accession>